<feature type="chain" id="PRO_5047445774" description="DUF5626 domain-containing protein" evidence="1">
    <location>
        <begin position="31"/>
        <end position="159"/>
    </location>
</feature>
<evidence type="ECO:0008006" key="4">
    <source>
        <dbReference type="Google" id="ProtNLM"/>
    </source>
</evidence>
<comment type="caution">
    <text evidence="2">The sequence shown here is derived from an EMBL/GenBank/DDBJ whole genome shotgun (WGS) entry which is preliminary data.</text>
</comment>
<feature type="signal peptide" evidence="1">
    <location>
        <begin position="1"/>
        <end position="30"/>
    </location>
</feature>
<protein>
    <recommendedName>
        <fullName evidence="4">DUF5626 domain-containing protein</fullName>
    </recommendedName>
</protein>
<reference evidence="2 3" key="1">
    <citation type="submission" date="2020-08" db="EMBL/GenBank/DDBJ databases">
        <title>A Genomic Blueprint of the Chicken Gut Microbiome.</title>
        <authorList>
            <person name="Gilroy R."/>
            <person name="Ravi A."/>
            <person name="Getino M."/>
            <person name="Pursley I."/>
            <person name="Horton D.L."/>
            <person name="Alikhan N.-F."/>
            <person name="Baker D."/>
            <person name="Gharbi K."/>
            <person name="Hall N."/>
            <person name="Watson M."/>
            <person name="Adriaenssens E.M."/>
            <person name="Foster-Nyarko E."/>
            <person name="Jarju S."/>
            <person name="Secka A."/>
            <person name="Antonio M."/>
            <person name="Oren A."/>
            <person name="Chaudhuri R."/>
            <person name="La Ragione R.M."/>
            <person name="Hildebrand F."/>
            <person name="Pallen M.J."/>
        </authorList>
    </citation>
    <scope>NUCLEOTIDE SEQUENCE [LARGE SCALE GENOMIC DNA]</scope>
    <source>
        <strain evidence="2 3">Sa2BVA9</strain>
    </source>
</reference>
<evidence type="ECO:0000313" key="3">
    <source>
        <dbReference type="Proteomes" id="UP000608071"/>
    </source>
</evidence>
<accession>A0ABR8SXX7</accession>
<evidence type="ECO:0000256" key="1">
    <source>
        <dbReference type="SAM" id="SignalP"/>
    </source>
</evidence>
<keyword evidence="1" id="KW-0732">Signal</keyword>
<sequence>MKKYVCVTKLHALCLLVLVLSLGFAGAASADPVKEEGALTTKPPSEDTTQVKATYKYLSAYTSDVSYSSGGKGSVFGNTGASVTADFIGIDAAIQRWTGEEWVAVTSKTSSKNTSKTVSLNESFAASAGYYYRVVSTHTVRVGSDIEKATYTSPSRLLK</sequence>
<evidence type="ECO:0000313" key="2">
    <source>
        <dbReference type="EMBL" id="MBD7968250.1"/>
    </source>
</evidence>
<dbReference type="Proteomes" id="UP000608071">
    <property type="component" value="Unassembled WGS sequence"/>
</dbReference>
<dbReference type="EMBL" id="JACSQL010000003">
    <property type="protein sequence ID" value="MBD7968250.1"/>
    <property type="molecule type" value="Genomic_DNA"/>
</dbReference>
<organism evidence="2 3">
    <name type="scientific">Paenibacillus gallinarum</name>
    <dbReference type="NCBI Taxonomy" id="2762232"/>
    <lineage>
        <taxon>Bacteria</taxon>
        <taxon>Bacillati</taxon>
        <taxon>Bacillota</taxon>
        <taxon>Bacilli</taxon>
        <taxon>Bacillales</taxon>
        <taxon>Paenibacillaceae</taxon>
        <taxon>Paenibacillus</taxon>
    </lineage>
</organism>
<gene>
    <name evidence="2" type="ORF">H9647_09255</name>
</gene>
<keyword evidence="3" id="KW-1185">Reference proteome</keyword>
<proteinExistence type="predicted"/>
<name>A0ABR8SXX7_9BACL</name>
<dbReference type="RefSeq" id="WP_191799495.1">
    <property type="nucleotide sequence ID" value="NZ_JACSQL010000003.1"/>
</dbReference>